<comment type="caution">
    <text evidence="3">The sequence shown here is derived from an EMBL/GenBank/DDBJ whole genome shotgun (WGS) entry which is preliminary data.</text>
</comment>
<sequence length="531" mass="59879">MKNSFVKLGGALFASLLICSCHKDDIDKTSENAARNEERATGYIPSTPEQLAQIKEIQSSSHYRKTALPSRYLLPELPAALNQGYKGSCVAYSIAHARTIISDESKTLADGSPNYNAYASADYLYEKYKYSKNSCGAGVFFIEALDALKTEGTPSYSEFGLVTCNTIPTSALEKNARKFRVNDYYRISPDKGLPTLEDIKRQISTGNPVMMGVEVDMAFTNSSIRMWDINTSKFYGRHAVLLTGYDESRQAFRLLNSWGSTWGENGYIWASYKKIKELLTQDIFVLQKDNALAYKSASSCFVNVVKNINNINDNISFTTSQKSAFITNGEFNWNNSLIKPFYDLYNNLSLELSYFTPTNDGIDVDGDLTIEVRLKIESTKNTTYPSDKEKGLELELWNGKYGGKDQYISCNVPLNGTSTVSIFKNKLGETYKYEVFYFLINAGRNDNAFATDKTIRFHIRNGQFYIGDTYLGEVPKMPSGINRFRSFYIKHIGAIGSVTDIRIYKNGKQIGIENFDGNSTTIPMPWLKWYE</sequence>
<dbReference type="InterPro" id="IPR038765">
    <property type="entry name" value="Papain-like_cys_pep_sf"/>
</dbReference>
<dbReference type="EMBL" id="JAOZEV010000007">
    <property type="protein sequence ID" value="MCV9932906.1"/>
    <property type="molecule type" value="Genomic_DNA"/>
</dbReference>
<evidence type="ECO:0000256" key="1">
    <source>
        <dbReference type="ARBA" id="ARBA00008455"/>
    </source>
</evidence>
<dbReference type="CDD" id="cd02619">
    <property type="entry name" value="Peptidase_C1"/>
    <property type="match status" value="1"/>
</dbReference>
<protein>
    <submittedName>
        <fullName evidence="3">C1 family peptidase</fullName>
    </submittedName>
</protein>
<dbReference type="InterPro" id="IPR013128">
    <property type="entry name" value="Peptidase_C1A"/>
</dbReference>
<evidence type="ECO:0000259" key="2">
    <source>
        <dbReference type="Pfam" id="PF00112"/>
    </source>
</evidence>
<feature type="domain" description="Peptidase C1A papain C-terminal" evidence="2">
    <location>
        <begin position="82"/>
        <end position="273"/>
    </location>
</feature>
<dbReference type="Proteomes" id="UP001151133">
    <property type="component" value="Unassembled WGS sequence"/>
</dbReference>
<dbReference type="GO" id="GO:0006508">
    <property type="term" value="P:proteolysis"/>
    <property type="evidence" value="ECO:0007669"/>
    <property type="project" value="InterPro"/>
</dbReference>
<dbReference type="InterPro" id="IPR000668">
    <property type="entry name" value="Peptidase_C1A_C"/>
</dbReference>
<name>A0A9X3C1T6_9FLAO</name>
<dbReference type="SUPFAM" id="SSF54001">
    <property type="entry name" value="Cysteine proteinases"/>
    <property type="match status" value="1"/>
</dbReference>
<dbReference type="Gene3D" id="3.90.70.10">
    <property type="entry name" value="Cysteine proteinases"/>
    <property type="match status" value="1"/>
</dbReference>
<dbReference type="AlphaFoldDB" id="A0A9X3C1T6"/>
<organism evidence="3 4">
    <name type="scientific">Flavobacterium frigoritolerans</name>
    <dbReference type="NCBI Taxonomy" id="2987686"/>
    <lineage>
        <taxon>Bacteria</taxon>
        <taxon>Pseudomonadati</taxon>
        <taxon>Bacteroidota</taxon>
        <taxon>Flavobacteriia</taxon>
        <taxon>Flavobacteriales</taxon>
        <taxon>Flavobacteriaceae</taxon>
        <taxon>Flavobacterium</taxon>
    </lineage>
</organism>
<evidence type="ECO:0000313" key="4">
    <source>
        <dbReference type="Proteomes" id="UP001151133"/>
    </source>
</evidence>
<gene>
    <name evidence="3" type="ORF">OIU80_11480</name>
</gene>
<keyword evidence="4" id="KW-1185">Reference proteome</keyword>
<accession>A0A9X3C1T6</accession>
<dbReference type="PANTHER" id="PTHR12411">
    <property type="entry name" value="CYSTEINE PROTEASE FAMILY C1-RELATED"/>
    <property type="match status" value="1"/>
</dbReference>
<comment type="similarity">
    <text evidence="1">Belongs to the peptidase C1 family.</text>
</comment>
<dbReference type="GO" id="GO:0008234">
    <property type="term" value="F:cysteine-type peptidase activity"/>
    <property type="evidence" value="ECO:0007669"/>
    <property type="project" value="InterPro"/>
</dbReference>
<dbReference type="RefSeq" id="WP_264287141.1">
    <property type="nucleotide sequence ID" value="NZ_JAOZEV010000007.1"/>
</dbReference>
<dbReference type="PROSITE" id="PS51257">
    <property type="entry name" value="PROKAR_LIPOPROTEIN"/>
    <property type="match status" value="1"/>
</dbReference>
<evidence type="ECO:0000313" key="3">
    <source>
        <dbReference type="EMBL" id="MCV9932906.1"/>
    </source>
</evidence>
<dbReference type="Pfam" id="PF00112">
    <property type="entry name" value="Peptidase_C1"/>
    <property type="match status" value="1"/>
</dbReference>
<proteinExistence type="inferred from homology"/>
<reference evidence="3" key="1">
    <citation type="submission" date="2022-10" db="EMBL/GenBank/DDBJ databases">
        <title>Two novel species of Flavobacterium.</title>
        <authorList>
            <person name="Liu Q."/>
            <person name="Xin Y.-H."/>
        </authorList>
    </citation>
    <scope>NUCLEOTIDE SEQUENCE</scope>
    <source>
        <strain evidence="3">LS1R47</strain>
    </source>
</reference>